<dbReference type="Proteomes" id="UP000828390">
    <property type="component" value="Unassembled WGS sequence"/>
</dbReference>
<dbReference type="AlphaFoldDB" id="A0A9D4RQC5"/>
<dbReference type="EMBL" id="JAIWYP010000002">
    <property type="protein sequence ID" value="KAH3875263.1"/>
    <property type="molecule type" value="Genomic_DNA"/>
</dbReference>
<name>A0A9D4RQC5_DREPO</name>
<gene>
    <name evidence="1" type="ORF">DPMN_038526</name>
</gene>
<proteinExistence type="predicted"/>
<protein>
    <submittedName>
        <fullName evidence="1">Uncharacterized protein</fullName>
    </submittedName>
</protein>
<keyword evidence="2" id="KW-1185">Reference proteome</keyword>
<evidence type="ECO:0000313" key="2">
    <source>
        <dbReference type="Proteomes" id="UP000828390"/>
    </source>
</evidence>
<comment type="caution">
    <text evidence="1">The sequence shown here is derived from an EMBL/GenBank/DDBJ whole genome shotgun (WGS) entry which is preliminary data.</text>
</comment>
<organism evidence="1 2">
    <name type="scientific">Dreissena polymorpha</name>
    <name type="common">Zebra mussel</name>
    <name type="synonym">Mytilus polymorpha</name>
    <dbReference type="NCBI Taxonomy" id="45954"/>
    <lineage>
        <taxon>Eukaryota</taxon>
        <taxon>Metazoa</taxon>
        <taxon>Spiralia</taxon>
        <taxon>Lophotrochozoa</taxon>
        <taxon>Mollusca</taxon>
        <taxon>Bivalvia</taxon>
        <taxon>Autobranchia</taxon>
        <taxon>Heteroconchia</taxon>
        <taxon>Euheterodonta</taxon>
        <taxon>Imparidentia</taxon>
        <taxon>Neoheterodontei</taxon>
        <taxon>Myida</taxon>
        <taxon>Dreissenoidea</taxon>
        <taxon>Dreissenidae</taxon>
        <taxon>Dreissena</taxon>
    </lineage>
</organism>
<evidence type="ECO:0000313" key="1">
    <source>
        <dbReference type="EMBL" id="KAH3875263.1"/>
    </source>
</evidence>
<reference evidence="1" key="1">
    <citation type="journal article" date="2019" name="bioRxiv">
        <title>The Genome of the Zebra Mussel, Dreissena polymorpha: A Resource for Invasive Species Research.</title>
        <authorList>
            <person name="McCartney M.A."/>
            <person name="Auch B."/>
            <person name="Kono T."/>
            <person name="Mallez S."/>
            <person name="Zhang Y."/>
            <person name="Obille A."/>
            <person name="Becker A."/>
            <person name="Abrahante J.E."/>
            <person name="Garbe J."/>
            <person name="Badalamenti J.P."/>
            <person name="Herman A."/>
            <person name="Mangelson H."/>
            <person name="Liachko I."/>
            <person name="Sullivan S."/>
            <person name="Sone E.D."/>
            <person name="Koren S."/>
            <person name="Silverstein K.A.T."/>
            <person name="Beckman K.B."/>
            <person name="Gohl D.M."/>
        </authorList>
    </citation>
    <scope>NUCLEOTIDE SEQUENCE</scope>
    <source>
        <strain evidence="1">Duluth1</strain>
        <tissue evidence="1">Whole animal</tissue>
    </source>
</reference>
<accession>A0A9D4RQC5</accession>
<reference evidence="1" key="2">
    <citation type="submission" date="2020-11" db="EMBL/GenBank/DDBJ databases">
        <authorList>
            <person name="McCartney M.A."/>
            <person name="Auch B."/>
            <person name="Kono T."/>
            <person name="Mallez S."/>
            <person name="Becker A."/>
            <person name="Gohl D.M."/>
            <person name="Silverstein K.A.T."/>
            <person name="Koren S."/>
            <person name="Bechman K.B."/>
            <person name="Herman A."/>
            <person name="Abrahante J.E."/>
            <person name="Garbe J."/>
        </authorList>
    </citation>
    <scope>NUCLEOTIDE SEQUENCE</scope>
    <source>
        <strain evidence="1">Duluth1</strain>
        <tissue evidence="1">Whole animal</tissue>
    </source>
</reference>
<sequence>MWKGTQRVELELLLLKYINRVAQIMDESGVAICSDIMLQKILMRQCEIATEFLHWMNSEGGQADSLHDILMSM</sequence>